<evidence type="ECO:0000256" key="1">
    <source>
        <dbReference type="ARBA" id="ARBA00000681"/>
    </source>
</evidence>
<sequence>MGAMVLVASLVVSGCESRPSGSPTSVVGPRTGQCGIVDPSLAELAAARGKVFGTAYRSTFAAGDPCYREVATTEFGSLTTEIGTMMNTIEPAPGVFDFHEADSVAAVAADTHRDFQIHALIWDPLDQPQWQIVPQSIKGLPSEQRHQLMIDTVTTIMNRYAGKASTVTVVNEAFDQMGQLQPTVWWDTTHSDQYIFDAFRAARLADPKALLFYNEHSAETHSDKSNAVYDLVKRLHDTKISVLIDGVAVTKSLIDGIGFQGHMLGGKDQQPSTSDMASNLQRFADLGLQIRFTELDVRIPVANGVADPADLDRQRQVYKTMTQLCLNQSHCTGITLWGFTDKRSWITDYPDTFSGYGAATPTTTTYARKPAWTGITDALA</sequence>
<keyword evidence="9" id="KW-0624">Polysaccharide degradation</keyword>
<feature type="active site" description="Nucleophile" evidence="10">
    <location>
        <position position="294"/>
    </location>
</feature>
<keyword evidence="7" id="KW-0119">Carbohydrate metabolism</keyword>
<evidence type="ECO:0000259" key="11">
    <source>
        <dbReference type="PROSITE" id="PS51760"/>
    </source>
</evidence>
<reference evidence="12 13" key="1">
    <citation type="submission" date="2015-05" db="EMBL/GenBank/DDBJ databases">
        <title>Genome sequence of Mycobacterium haemophilum.</title>
        <authorList>
            <person name="Greninger A.L."/>
            <person name="Cunningham G."/>
            <person name="Miller S."/>
        </authorList>
    </citation>
    <scope>NUCLEOTIDE SEQUENCE [LARGE SCALE GENOMIC DNA]</scope>
    <source>
        <strain evidence="13">UC1</strain>
    </source>
</reference>
<keyword evidence="8" id="KW-0326">Glycosidase</keyword>
<dbReference type="SUPFAM" id="SSF51445">
    <property type="entry name" value="(Trans)glycosidases"/>
    <property type="match status" value="1"/>
</dbReference>
<name>A0A0I9ULG3_9MYCO</name>
<evidence type="ECO:0000256" key="3">
    <source>
        <dbReference type="ARBA" id="ARBA00012590"/>
    </source>
</evidence>
<dbReference type="PATRIC" id="fig|29311.18.peg.3274"/>
<keyword evidence="5" id="KW-0732">Signal</keyword>
<dbReference type="InterPro" id="IPR001000">
    <property type="entry name" value="GH10_dom"/>
</dbReference>
<comment type="caution">
    <text evidence="12">The sequence shown here is derived from an EMBL/GenBank/DDBJ whole genome shotgun (WGS) entry which is preliminary data.</text>
</comment>
<evidence type="ECO:0000256" key="9">
    <source>
        <dbReference type="ARBA" id="ARBA00023326"/>
    </source>
</evidence>
<dbReference type="InterPro" id="IPR017853">
    <property type="entry name" value="GH"/>
</dbReference>
<dbReference type="PROSITE" id="PS00591">
    <property type="entry name" value="GH10_1"/>
    <property type="match status" value="1"/>
</dbReference>
<dbReference type="OrthoDB" id="9815836at2"/>
<dbReference type="STRING" id="1202450.B586_11380"/>
<dbReference type="SMART" id="SM00633">
    <property type="entry name" value="Glyco_10"/>
    <property type="match status" value="1"/>
</dbReference>
<keyword evidence="6 12" id="KW-0378">Hydrolase</keyword>
<comment type="similarity">
    <text evidence="2">Belongs to the glycosyl hydrolase 10 (cellulase F) family.</text>
</comment>
<dbReference type="InterPro" id="IPR031158">
    <property type="entry name" value="GH10_AS"/>
</dbReference>
<dbReference type="Pfam" id="PF00331">
    <property type="entry name" value="Glyco_hydro_10"/>
    <property type="match status" value="1"/>
</dbReference>
<dbReference type="PROSITE" id="PS51760">
    <property type="entry name" value="GH10_2"/>
    <property type="match status" value="1"/>
</dbReference>
<evidence type="ECO:0000313" key="13">
    <source>
        <dbReference type="Proteomes" id="UP000036334"/>
    </source>
</evidence>
<dbReference type="PANTHER" id="PTHR31490">
    <property type="entry name" value="GLYCOSYL HYDROLASE"/>
    <property type="match status" value="1"/>
</dbReference>
<evidence type="ECO:0000256" key="8">
    <source>
        <dbReference type="ARBA" id="ARBA00023295"/>
    </source>
</evidence>
<evidence type="ECO:0000256" key="10">
    <source>
        <dbReference type="PROSITE-ProRule" id="PRU10061"/>
    </source>
</evidence>
<evidence type="ECO:0000313" key="12">
    <source>
        <dbReference type="EMBL" id="KLO36833.1"/>
    </source>
</evidence>
<evidence type="ECO:0000256" key="4">
    <source>
        <dbReference type="ARBA" id="ARBA00022651"/>
    </source>
</evidence>
<feature type="domain" description="GH10" evidence="11">
    <location>
        <begin position="38"/>
        <end position="378"/>
    </location>
</feature>
<evidence type="ECO:0000256" key="5">
    <source>
        <dbReference type="ARBA" id="ARBA00022729"/>
    </source>
</evidence>
<gene>
    <name evidence="12" type="ORF">ABH38_10505</name>
</gene>
<keyword evidence="13" id="KW-1185">Reference proteome</keyword>
<proteinExistence type="inferred from homology"/>
<accession>A0A0I9ULG3</accession>
<dbReference type="Gene3D" id="3.20.20.80">
    <property type="entry name" value="Glycosidases"/>
    <property type="match status" value="1"/>
</dbReference>
<evidence type="ECO:0000256" key="2">
    <source>
        <dbReference type="ARBA" id="ARBA00007495"/>
    </source>
</evidence>
<protein>
    <recommendedName>
        <fullName evidence="3">endo-1,4-beta-xylanase</fullName>
        <ecNumber evidence="3">3.2.1.8</ecNumber>
    </recommendedName>
</protein>
<organism evidence="12 13">
    <name type="scientific">Mycobacterium haemophilum</name>
    <dbReference type="NCBI Taxonomy" id="29311"/>
    <lineage>
        <taxon>Bacteria</taxon>
        <taxon>Bacillati</taxon>
        <taxon>Actinomycetota</taxon>
        <taxon>Actinomycetes</taxon>
        <taxon>Mycobacteriales</taxon>
        <taxon>Mycobacteriaceae</taxon>
        <taxon>Mycobacterium</taxon>
    </lineage>
</organism>
<dbReference type="GO" id="GO:0045493">
    <property type="term" value="P:xylan catabolic process"/>
    <property type="evidence" value="ECO:0007669"/>
    <property type="project" value="UniProtKB-KW"/>
</dbReference>
<dbReference type="EC" id="3.2.1.8" evidence="3"/>
<dbReference type="GO" id="GO:0031176">
    <property type="term" value="F:endo-1,4-beta-xylanase activity"/>
    <property type="evidence" value="ECO:0007669"/>
    <property type="project" value="UniProtKB-EC"/>
</dbReference>
<evidence type="ECO:0000256" key="6">
    <source>
        <dbReference type="ARBA" id="ARBA00022801"/>
    </source>
</evidence>
<evidence type="ECO:0000256" key="7">
    <source>
        <dbReference type="ARBA" id="ARBA00023277"/>
    </source>
</evidence>
<dbReference type="PANTHER" id="PTHR31490:SF88">
    <property type="entry name" value="BETA-XYLANASE"/>
    <property type="match status" value="1"/>
</dbReference>
<comment type="catalytic activity">
    <reaction evidence="1">
        <text>Endohydrolysis of (1-&gt;4)-beta-D-xylosidic linkages in xylans.</text>
        <dbReference type="EC" id="3.2.1.8"/>
    </reaction>
</comment>
<dbReference type="Proteomes" id="UP000036334">
    <property type="component" value="Unassembled WGS sequence"/>
</dbReference>
<keyword evidence="4" id="KW-0858">Xylan degradation</keyword>
<dbReference type="InterPro" id="IPR044846">
    <property type="entry name" value="GH10"/>
</dbReference>
<dbReference type="AlphaFoldDB" id="A0A0I9ULG3"/>
<dbReference type="EMBL" id="LDPR01000007">
    <property type="protein sequence ID" value="KLO36833.1"/>
    <property type="molecule type" value="Genomic_DNA"/>
</dbReference>